<keyword evidence="2" id="KW-1185">Reference proteome</keyword>
<dbReference type="Proteomes" id="UP001589710">
    <property type="component" value="Unassembled WGS sequence"/>
</dbReference>
<evidence type="ECO:0000313" key="1">
    <source>
        <dbReference type="EMBL" id="MFB9579672.1"/>
    </source>
</evidence>
<evidence type="ECO:0000313" key="2">
    <source>
        <dbReference type="Proteomes" id="UP001589710"/>
    </source>
</evidence>
<sequence length="77" mass="7893">MTPLVTSLVVYVVVGLPSQEPDATADAIVAAVSPAPDGDSDAEPAVTAVPQAARHLRLTHPYPTTRQGAHPANLSLV</sequence>
<organism evidence="1 2">
    <name type="scientific">Streptomyces yanii</name>
    <dbReference type="NCBI Taxonomy" id="78510"/>
    <lineage>
        <taxon>Bacteria</taxon>
        <taxon>Bacillati</taxon>
        <taxon>Actinomycetota</taxon>
        <taxon>Actinomycetes</taxon>
        <taxon>Kitasatosporales</taxon>
        <taxon>Streptomycetaceae</taxon>
        <taxon>Streptomyces</taxon>
    </lineage>
</organism>
<proteinExistence type="predicted"/>
<gene>
    <name evidence="1" type="ORF">ACFFTL_47385</name>
</gene>
<comment type="caution">
    <text evidence="1">The sequence shown here is derived from an EMBL/GenBank/DDBJ whole genome shotgun (WGS) entry which is preliminary data.</text>
</comment>
<evidence type="ECO:0008006" key="3">
    <source>
        <dbReference type="Google" id="ProtNLM"/>
    </source>
</evidence>
<dbReference type="RefSeq" id="WP_345511550.1">
    <property type="nucleotide sequence ID" value="NZ_BAAAXD010000012.1"/>
</dbReference>
<protein>
    <recommendedName>
        <fullName evidence="3">Secreted protein</fullName>
    </recommendedName>
</protein>
<accession>A0ABV5RP70</accession>
<dbReference type="EMBL" id="JBHMCG010000228">
    <property type="protein sequence ID" value="MFB9579672.1"/>
    <property type="molecule type" value="Genomic_DNA"/>
</dbReference>
<reference evidence="1 2" key="1">
    <citation type="submission" date="2024-09" db="EMBL/GenBank/DDBJ databases">
        <authorList>
            <person name="Sun Q."/>
            <person name="Mori K."/>
        </authorList>
    </citation>
    <scope>NUCLEOTIDE SEQUENCE [LARGE SCALE GENOMIC DNA]</scope>
    <source>
        <strain evidence="1 2">JCM 3331</strain>
    </source>
</reference>
<name>A0ABV5RP70_9ACTN</name>